<organism evidence="1 2">
    <name type="scientific">Desulfuromonas versatilis</name>
    <dbReference type="NCBI Taxonomy" id="2802975"/>
    <lineage>
        <taxon>Bacteria</taxon>
        <taxon>Pseudomonadati</taxon>
        <taxon>Thermodesulfobacteriota</taxon>
        <taxon>Desulfuromonadia</taxon>
        <taxon>Desulfuromonadales</taxon>
        <taxon>Desulfuromonadaceae</taxon>
        <taxon>Desulfuromonas</taxon>
    </lineage>
</organism>
<reference evidence="1 2" key="1">
    <citation type="journal article" date="2016" name="C (Basel)">
        <title>Selective Growth of and Electricity Production by Marine Exoelectrogenic Bacteria in Self-Aggregated Hydrogel of Microbially Reduced Graphene Oxide.</title>
        <authorList>
            <person name="Yoshida N."/>
            <person name="Goto Y."/>
            <person name="Miyata Y."/>
        </authorList>
    </citation>
    <scope>NUCLEOTIDE SEQUENCE [LARGE SCALE GENOMIC DNA]</scope>
    <source>
        <strain evidence="1 2">NIT-T3</strain>
    </source>
</reference>
<proteinExistence type="predicted"/>
<dbReference type="Proteomes" id="UP001319827">
    <property type="component" value="Chromosome"/>
</dbReference>
<keyword evidence="2" id="KW-1185">Reference proteome</keyword>
<dbReference type="RefSeq" id="WP_221252377.1">
    <property type="nucleotide sequence ID" value="NZ_AP024355.1"/>
</dbReference>
<name>A0ABN6E0D5_9BACT</name>
<reference evidence="1 2" key="2">
    <citation type="journal article" date="2021" name="Int. J. Syst. Evol. Microbiol.">
        <title>Isolation and Polyphasic Characterization of Desulfuromonas versatilis sp. Nov., an Electrogenic Bacteria Capable of Versatile Metabolism Isolated from a Graphene Oxide-Reducing Enrichment Culture.</title>
        <authorList>
            <person name="Xie L."/>
            <person name="Yoshida N."/>
            <person name="Ishii S."/>
            <person name="Meng L."/>
        </authorList>
    </citation>
    <scope>NUCLEOTIDE SEQUENCE [LARGE SCALE GENOMIC DNA]</scope>
    <source>
        <strain evidence="1 2">NIT-T3</strain>
    </source>
</reference>
<dbReference type="EMBL" id="AP024355">
    <property type="protein sequence ID" value="BCR04939.1"/>
    <property type="molecule type" value="Genomic_DNA"/>
</dbReference>
<evidence type="ECO:0008006" key="3">
    <source>
        <dbReference type="Google" id="ProtNLM"/>
    </source>
</evidence>
<protein>
    <recommendedName>
        <fullName evidence="3">Pyridoxamine 5'-phosphate oxidase</fullName>
    </recommendedName>
</protein>
<dbReference type="SUPFAM" id="SSF50475">
    <property type="entry name" value="FMN-binding split barrel"/>
    <property type="match status" value="1"/>
</dbReference>
<evidence type="ECO:0000313" key="2">
    <source>
        <dbReference type="Proteomes" id="UP001319827"/>
    </source>
</evidence>
<dbReference type="InterPro" id="IPR012349">
    <property type="entry name" value="Split_barrel_FMN-bd"/>
</dbReference>
<accession>A0ABN6E0D5</accession>
<gene>
    <name evidence="1" type="ORF">DESUT3_20080</name>
</gene>
<sequence length="129" mass="14673">MDLKNYFETHPGTGVLATADSRGIVDAAIYNRPQVMEDGSVALIMRERLTHKNLQENPHAVYLFLENAPGYQGIRLFLRKIREDQDPQLIQQMTRAWLTDAEDLAKGRKFIVYFEVKKSLALIGGDLVP</sequence>
<evidence type="ECO:0000313" key="1">
    <source>
        <dbReference type="EMBL" id="BCR04939.1"/>
    </source>
</evidence>
<dbReference type="Gene3D" id="2.30.110.10">
    <property type="entry name" value="Electron Transport, Fmn-binding Protein, Chain A"/>
    <property type="match status" value="1"/>
</dbReference>